<dbReference type="OrthoDB" id="10589328at2759"/>
<dbReference type="AlphaFoldDB" id="A0A8S1X332"/>
<keyword evidence="1" id="KW-0812">Transmembrane</keyword>
<sequence>MNINIKEDKNILKVMQFFYQHVQLVYMLYYEEQVEISFPNILYYLDFMIILTFILLNLLLIFQKEDSKAIKSLLPPNSKDQSFDLFNNSFKSLL</sequence>
<protein>
    <submittedName>
        <fullName evidence="2">Uncharacterized protein</fullName>
    </submittedName>
</protein>
<organism evidence="2 3">
    <name type="scientific">Paramecium pentaurelia</name>
    <dbReference type="NCBI Taxonomy" id="43138"/>
    <lineage>
        <taxon>Eukaryota</taxon>
        <taxon>Sar</taxon>
        <taxon>Alveolata</taxon>
        <taxon>Ciliophora</taxon>
        <taxon>Intramacronucleata</taxon>
        <taxon>Oligohymenophorea</taxon>
        <taxon>Peniculida</taxon>
        <taxon>Parameciidae</taxon>
        <taxon>Paramecium</taxon>
    </lineage>
</organism>
<dbReference type="EMBL" id="CAJJDO010000109">
    <property type="protein sequence ID" value="CAD8195361.1"/>
    <property type="molecule type" value="Genomic_DNA"/>
</dbReference>
<comment type="caution">
    <text evidence="2">The sequence shown here is derived from an EMBL/GenBank/DDBJ whole genome shotgun (WGS) entry which is preliminary data.</text>
</comment>
<name>A0A8S1X332_9CILI</name>
<proteinExistence type="predicted"/>
<dbReference type="Proteomes" id="UP000689195">
    <property type="component" value="Unassembled WGS sequence"/>
</dbReference>
<gene>
    <name evidence="2" type="ORF">PPENT_87.1.T1090080</name>
</gene>
<keyword evidence="3" id="KW-1185">Reference proteome</keyword>
<keyword evidence="1" id="KW-1133">Transmembrane helix</keyword>
<reference evidence="2" key="1">
    <citation type="submission" date="2021-01" db="EMBL/GenBank/DDBJ databases">
        <authorList>
            <consortium name="Genoscope - CEA"/>
            <person name="William W."/>
        </authorList>
    </citation>
    <scope>NUCLEOTIDE SEQUENCE</scope>
</reference>
<accession>A0A8S1X332</accession>
<keyword evidence="1" id="KW-0472">Membrane</keyword>
<evidence type="ECO:0000256" key="1">
    <source>
        <dbReference type="SAM" id="Phobius"/>
    </source>
</evidence>
<feature type="transmembrane region" description="Helical" evidence="1">
    <location>
        <begin position="41"/>
        <end position="62"/>
    </location>
</feature>
<evidence type="ECO:0000313" key="2">
    <source>
        <dbReference type="EMBL" id="CAD8195361.1"/>
    </source>
</evidence>
<evidence type="ECO:0000313" key="3">
    <source>
        <dbReference type="Proteomes" id="UP000689195"/>
    </source>
</evidence>